<sequence length="118" mass="12609">MAADSADFQRLYKLSRLATNRQQSEAAVRGTAAENPAATTSQANLICFDECGATHEAHPPAQSVFEGARHITPSLLPELAEDQGSTAANLLNSFSSCARPYWAERVCAAVVARCNARD</sequence>
<comment type="caution">
    <text evidence="1">The sequence shown here is derived from an EMBL/GenBank/DDBJ whole genome shotgun (WGS) entry which is preliminary data.</text>
</comment>
<keyword evidence="2" id="KW-1185">Reference proteome</keyword>
<protein>
    <submittedName>
        <fullName evidence="1">Uncharacterized protein</fullName>
    </submittedName>
</protein>
<proteinExistence type="predicted"/>
<name>A0ACB7SAY0_HYAAI</name>
<dbReference type="EMBL" id="CM023484">
    <property type="protein sequence ID" value="KAH6931870.1"/>
    <property type="molecule type" value="Genomic_DNA"/>
</dbReference>
<accession>A0ACB7SAY0</accession>
<dbReference type="Proteomes" id="UP000821845">
    <property type="component" value="Chromosome 4"/>
</dbReference>
<evidence type="ECO:0000313" key="1">
    <source>
        <dbReference type="EMBL" id="KAH6931870.1"/>
    </source>
</evidence>
<gene>
    <name evidence="1" type="ORF">HPB50_001213</name>
</gene>
<reference evidence="1" key="1">
    <citation type="submission" date="2020-05" db="EMBL/GenBank/DDBJ databases">
        <title>Large-scale comparative analyses of tick genomes elucidate their genetic diversity and vector capacities.</title>
        <authorList>
            <person name="Jia N."/>
            <person name="Wang J."/>
            <person name="Shi W."/>
            <person name="Du L."/>
            <person name="Sun Y."/>
            <person name="Zhan W."/>
            <person name="Jiang J."/>
            <person name="Wang Q."/>
            <person name="Zhang B."/>
            <person name="Ji P."/>
            <person name="Sakyi L.B."/>
            <person name="Cui X."/>
            <person name="Yuan T."/>
            <person name="Jiang B."/>
            <person name="Yang W."/>
            <person name="Lam T.T.-Y."/>
            <person name="Chang Q."/>
            <person name="Ding S."/>
            <person name="Wang X."/>
            <person name="Zhu J."/>
            <person name="Ruan X."/>
            <person name="Zhao L."/>
            <person name="Wei J."/>
            <person name="Que T."/>
            <person name="Du C."/>
            <person name="Cheng J."/>
            <person name="Dai P."/>
            <person name="Han X."/>
            <person name="Huang E."/>
            <person name="Gao Y."/>
            <person name="Liu J."/>
            <person name="Shao H."/>
            <person name="Ye R."/>
            <person name="Li L."/>
            <person name="Wei W."/>
            <person name="Wang X."/>
            <person name="Wang C."/>
            <person name="Yang T."/>
            <person name="Huo Q."/>
            <person name="Li W."/>
            <person name="Guo W."/>
            <person name="Chen H."/>
            <person name="Zhou L."/>
            <person name="Ni X."/>
            <person name="Tian J."/>
            <person name="Zhou Y."/>
            <person name="Sheng Y."/>
            <person name="Liu T."/>
            <person name="Pan Y."/>
            <person name="Xia L."/>
            <person name="Li J."/>
            <person name="Zhao F."/>
            <person name="Cao W."/>
        </authorList>
    </citation>
    <scope>NUCLEOTIDE SEQUENCE</scope>
    <source>
        <strain evidence="1">Hyas-2018</strain>
    </source>
</reference>
<evidence type="ECO:0000313" key="2">
    <source>
        <dbReference type="Proteomes" id="UP000821845"/>
    </source>
</evidence>
<organism evidence="1 2">
    <name type="scientific">Hyalomma asiaticum</name>
    <name type="common">Tick</name>
    <dbReference type="NCBI Taxonomy" id="266040"/>
    <lineage>
        <taxon>Eukaryota</taxon>
        <taxon>Metazoa</taxon>
        <taxon>Ecdysozoa</taxon>
        <taxon>Arthropoda</taxon>
        <taxon>Chelicerata</taxon>
        <taxon>Arachnida</taxon>
        <taxon>Acari</taxon>
        <taxon>Parasitiformes</taxon>
        <taxon>Ixodida</taxon>
        <taxon>Ixodoidea</taxon>
        <taxon>Ixodidae</taxon>
        <taxon>Hyalomminae</taxon>
        <taxon>Hyalomma</taxon>
    </lineage>
</organism>